<keyword evidence="3" id="KW-0862">Zinc</keyword>
<sequence length="180" mass="20331">MNDGRFKTKKEEIMAAIKESGFRMTRQRDLIVATVLERIEKEDIAPGMQEILTSVQELDPSIGMATIYRTVEVLSKLGFISLIDQGEGFNRVTLNQGDITIHAFCRNCGKSISIPNEKDLVDSIRELTLCDEFTLLPQAFRICGICDDCRSKGVSLEDLPPGRGRGMGRRCRRRRGYKED</sequence>
<feature type="compositionally biased region" description="Basic residues" evidence="7">
    <location>
        <begin position="166"/>
        <end position="180"/>
    </location>
</feature>
<comment type="caution">
    <text evidence="8">The sequence shown here is derived from an EMBL/GenBank/DDBJ whole genome shotgun (WGS) entry which is preliminary data.</text>
</comment>
<dbReference type="InterPro" id="IPR036388">
    <property type="entry name" value="WH-like_DNA-bd_sf"/>
</dbReference>
<dbReference type="InterPro" id="IPR036390">
    <property type="entry name" value="WH_DNA-bd_sf"/>
</dbReference>
<dbReference type="InterPro" id="IPR002481">
    <property type="entry name" value="FUR"/>
</dbReference>
<gene>
    <name evidence="8" type="ORF">L2W38_08060</name>
</gene>
<dbReference type="InterPro" id="IPR043135">
    <property type="entry name" value="Fur_C"/>
</dbReference>
<dbReference type="EMBL" id="JAKGUD010000007">
    <property type="protein sequence ID" value="MCF4142769.1"/>
    <property type="molecule type" value="Genomic_DNA"/>
</dbReference>
<evidence type="ECO:0000256" key="1">
    <source>
        <dbReference type="ARBA" id="ARBA00007957"/>
    </source>
</evidence>
<dbReference type="Gene3D" id="3.30.1490.190">
    <property type="match status" value="1"/>
</dbReference>
<comment type="similarity">
    <text evidence="1">Belongs to the Fur family.</text>
</comment>
<evidence type="ECO:0000313" key="9">
    <source>
        <dbReference type="Proteomes" id="UP001200430"/>
    </source>
</evidence>
<organism evidence="8 9">
    <name type="scientific">Dethiosulfovibrio marinus</name>
    <dbReference type="NCBI Taxonomy" id="133532"/>
    <lineage>
        <taxon>Bacteria</taxon>
        <taxon>Thermotogati</taxon>
        <taxon>Synergistota</taxon>
        <taxon>Synergistia</taxon>
        <taxon>Synergistales</taxon>
        <taxon>Dethiosulfovibrionaceae</taxon>
        <taxon>Dethiosulfovibrio</taxon>
    </lineage>
</organism>
<evidence type="ECO:0000313" key="8">
    <source>
        <dbReference type="EMBL" id="MCF4142769.1"/>
    </source>
</evidence>
<feature type="region of interest" description="Disordered" evidence="7">
    <location>
        <begin position="160"/>
        <end position="180"/>
    </location>
</feature>
<evidence type="ECO:0000256" key="5">
    <source>
        <dbReference type="ARBA" id="ARBA00023125"/>
    </source>
</evidence>
<name>A0ABS9ENJ4_9BACT</name>
<dbReference type="PANTHER" id="PTHR33202">
    <property type="entry name" value="ZINC UPTAKE REGULATION PROTEIN"/>
    <property type="match status" value="1"/>
</dbReference>
<evidence type="ECO:0000256" key="2">
    <source>
        <dbReference type="ARBA" id="ARBA00022491"/>
    </source>
</evidence>
<keyword evidence="2" id="KW-0678">Repressor</keyword>
<dbReference type="RefSeq" id="WP_236099489.1">
    <property type="nucleotide sequence ID" value="NZ_JAKGUD010000007.1"/>
</dbReference>
<dbReference type="Pfam" id="PF01475">
    <property type="entry name" value="FUR"/>
    <property type="match status" value="1"/>
</dbReference>
<accession>A0ABS9ENJ4</accession>
<evidence type="ECO:0000256" key="3">
    <source>
        <dbReference type="ARBA" id="ARBA00022833"/>
    </source>
</evidence>
<proteinExistence type="inferred from homology"/>
<keyword evidence="9" id="KW-1185">Reference proteome</keyword>
<keyword evidence="4" id="KW-0805">Transcription regulation</keyword>
<keyword evidence="6" id="KW-0804">Transcription</keyword>
<reference evidence="8 9" key="1">
    <citation type="submission" date="2022-01" db="EMBL/GenBank/DDBJ databases">
        <title>Dethiosulfovibrio faecalis sp. nov., a novel proteolytic, non-sulfur-reducing bacterium isolated from a marine aquaculture solid waste bioreactor.</title>
        <authorList>
            <person name="Grabowski S."/>
            <person name="Apolinario E."/>
            <person name="Schneider N."/>
            <person name="Marshall C.W."/>
            <person name="Sowers K.R."/>
        </authorList>
    </citation>
    <scope>NUCLEOTIDE SEQUENCE [LARGE SCALE GENOMIC DNA]</scope>
    <source>
        <strain evidence="8 9">DSM 12537</strain>
    </source>
</reference>
<evidence type="ECO:0000256" key="7">
    <source>
        <dbReference type="SAM" id="MobiDB-lite"/>
    </source>
</evidence>
<evidence type="ECO:0000256" key="6">
    <source>
        <dbReference type="ARBA" id="ARBA00023163"/>
    </source>
</evidence>
<dbReference type="SUPFAM" id="SSF46785">
    <property type="entry name" value="Winged helix' DNA-binding domain"/>
    <property type="match status" value="1"/>
</dbReference>
<dbReference type="Proteomes" id="UP001200430">
    <property type="component" value="Unassembled WGS sequence"/>
</dbReference>
<dbReference type="Gene3D" id="1.10.10.10">
    <property type="entry name" value="Winged helix-like DNA-binding domain superfamily/Winged helix DNA-binding domain"/>
    <property type="match status" value="1"/>
</dbReference>
<evidence type="ECO:0000256" key="4">
    <source>
        <dbReference type="ARBA" id="ARBA00023015"/>
    </source>
</evidence>
<keyword evidence="5" id="KW-0238">DNA-binding</keyword>
<dbReference type="PANTHER" id="PTHR33202:SF7">
    <property type="entry name" value="FERRIC UPTAKE REGULATION PROTEIN"/>
    <property type="match status" value="1"/>
</dbReference>
<protein>
    <submittedName>
        <fullName evidence="8">Transcriptional repressor</fullName>
    </submittedName>
</protein>